<keyword evidence="6" id="KW-1185">Reference proteome</keyword>
<evidence type="ECO:0000256" key="2">
    <source>
        <dbReference type="ARBA" id="ARBA00011814"/>
    </source>
</evidence>
<dbReference type="Proteomes" id="UP001201812">
    <property type="component" value="Unassembled WGS sequence"/>
</dbReference>
<dbReference type="GO" id="GO:0048039">
    <property type="term" value="F:ubiquinone binding"/>
    <property type="evidence" value="ECO:0007669"/>
    <property type="project" value="InterPro"/>
</dbReference>
<dbReference type="GO" id="GO:0045333">
    <property type="term" value="P:cellular respiration"/>
    <property type="evidence" value="ECO:0007669"/>
    <property type="project" value="InterPro"/>
</dbReference>
<dbReference type="AlphaFoldDB" id="A0AAD4R489"/>
<dbReference type="PANTHER" id="PTHR12901">
    <property type="entry name" value="SPERM PROTEIN HOMOLOG"/>
    <property type="match status" value="1"/>
</dbReference>
<feature type="domain" description="Coenzyme Q-binding protein COQ10 START" evidence="4">
    <location>
        <begin position="42"/>
        <end position="171"/>
    </location>
</feature>
<comment type="subunit">
    <text evidence="2">Interacts with coenzyme Q.</text>
</comment>
<evidence type="ECO:0000313" key="6">
    <source>
        <dbReference type="Proteomes" id="UP001201812"/>
    </source>
</evidence>
<evidence type="ECO:0000313" key="5">
    <source>
        <dbReference type="EMBL" id="KAI1708900.1"/>
    </source>
</evidence>
<dbReference type="CDD" id="cd07813">
    <property type="entry name" value="COQ10p_like"/>
    <property type="match status" value="1"/>
</dbReference>
<dbReference type="SUPFAM" id="SSF55961">
    <property type="entry name" value="Bet v1-like"/>
    <property type="match status" value="1"/>
</dbReference>
<evidence type="ECO:0000256" key="3">
    <source>
        <dbReference type="ARBA" id="ARBA00024947"/>
    </source>
</evidence>
<dbReference type="InterPro" id="IPR005031">
    <property type="entry name" value="COQ10_START"/>
</dbReference>
<name>A0AAD4R489_9BILA</name>
<evidence type="ECO:0000259" key="4">
    <source>
        <dbReference type="Pfam" id="PF03364"/>
    </source>
</evidence>
<gene>
    <name evidence="5" type="ORF">DdX_11663</name>
</gene>
<comment type="caution">
    <text evidence="5">The sequence shown here is derived from an EMBL/GenBank/DDBJ whole genome shotgun (WGS) entry which is preliminary data.</text>
</comment>
<dbReference type="InterPro" id="IPR044996">
    <property type="entry name" value="COQ10-like"/>
</dbReference>
<accession>A0AAD4R489</accession>
<sequence length="197" mass="22893">MWSRQSLWLLRPTKVAQCRNLWGLGSAKRQNRVMSYAERRVIGFSAEQMFDVVYTVADYPKFVPWCKGADVHKRSERAFDAELWIGFPPLHEHYTSRVTSLYPYVVNSYCTDGRLFHVLDTTWRFGPGPEGSPKQSCTLHFTLQFEFKSALNAQLSQMFFGQVVRKMVTAFLCRAEHCYGPPSLDHFKQQPEILTQQ</sequence>
<comment type="similarity">
    <text evidence="1">Belongs to the COQ10 family.</text>
</comment>
<comment type="function">
    <text evidence="3">Required for the function of coenzyme Q in the respiratory chain. May serve as a chaperone or may be involved in the transport of Q6 from its site of synthesis to the catalytic sites of the respiratory complexes.</text>
</comment>
<dbReference type="GO" id="GO:0005739">
    <property type="term" value="C:mitochondrion"/>
    <property type="evidence" value="ECO:0007669"/>
    <property type="project" value="TreeGrafter"/>
</dbReference>
<proteinExistence type="inferred from homology"/>
<evidence type="ECO:0000256" key="1">
    <source>
        <dbReference type="ARBA" id="ARBA00006885"/>
    </source>
</evidence>
<reference evidence="5" key="1">
    <citation type="submission" date="2022-01" db="EMBL/GenBank/DDBJ databases">
        <title>Genome Sequence Resource for Two Populations of Ditylenchus destructor, the Migratory Endoparasitic Phytonematode.</title>
        <authorList>
            <person name="Zhang H."/>
            <person name="Lin R."/>
            <person name="Xie B."/>
        </authorList>
    </citation>
    <scope>NUCLEOTIDE SEQUENCE</scope>
    <source>
        <strain evidence="5">BazhouSP</strain>
    </source>
</reference>
<dbReference type="EMBL" id="JAKKPZ010000033">
    <property type="protein sequence ID" value="KAI1708900.1"/>
    <property type="molecule type" value="Genomic_DNA"/>
</dbReference>
<organism evidence="5 6">
    <name type="scientific">Ditylenchus destructor</name>
    <dbReference type="NCBI Taxonomy" id="166010"/>
    <lineage>
        <taxon>Eukaryota</taxon>
        <taxon>Metazoa</taxon>
        <taxon>Ecdysozoa</taxon>
        <taxon>Nematoda</taxon>
        <taxon>Chromadorea</taxon>
        <taxon>Rhabditida</taxon>
        <taxon>Tylenchina</taxon>
        <taxon>Tylenchomorpha</taxon>
        <taxon>Sphaerularioidea</taxon>
        <taxon>Anguinidae</taxon>
        <taxon>Anguininae</taxon>
        <taxon>Ditylenchus</taxon>
    </lineage>
</organism>
<dbReference type="Gene3D" id="3.30.530.20">
    <property type="match status" value="1"/>
</dbReference>
<dbReference type="InterPro" id="IPR023393">
    <property type="entry name" value="START-like_dom_sf"/>
</dbReference>
<protein>
    <submittedName>
        <fullName evidence="5">Polyketide cyclase / dehydrase and lipid transport domain-containing protein</fullName>
    </submittedName>
</protein>
<dbReference type="Pfam" id="PF03364">
    <property type="entry name" value="Polyketide_cyc"/>
    <property type="match status" value="1"/>
</dbReference>
<dbReference type="PANTHER" id="PTHR12901:SF10">
    <property type="entry name" value="COENZYME Q-BINDING PROTEIN COQ10, MITOCHONDRIAL"/>
    <property type="match status" value="1"/>
</dbReference>